<feature type="domain" description="N-acetyltransferase" evidence="3">
    <location>
        <begin position="18"/>
        <end position="170"/>
    </location>
</feature>
<evidence type="ECO:0000313" key="5">
    <source>
        <dbReference type="Proteomes" id="UP000562984"/>
    </source>
</evidence>
<dbReference type="InterPro" id="IPR000182">
    <property type="entry name" value="GNAT_dom"/>
</dbReference>
<dbReference type="SUPFAM" id="SSF55729">
    <property type="entry name" value="Acyl-CoA N-acyltransferases (Nat)"/>
    <property type="match status" value="2"/>
</dbReference>
<keyword evidence="2" id="KW-0012">Acyltransferase</keyword>
<protein>
    <submittedName>
        <fullName evidence="4">GNAT family N-acetyltransferase</fullName>
    </submittedName>
</protein>
<evidence type="ECO:0000256" key="1">
    <source>
        <dbReference type="ARBA" id="ARBA00022679"/>
    </source>
</evidence>
<feature type="domain" description="N-acetyltransferase" evidence="3">
    <location>
        <begin position="185"/>
        <end position="345"/>
    </location>
</feature>
<comment type="caution">
    <text evidence="4">The sequence shown here is derived from an EMBL/GenBank/DDBJ whole genome shotgun (WGS) entry which is preliminary data.</text>
</comment>
<dbReference type="Proteomes" id="UP000562984">
    <property type="component" value="Unassembled WGS sequence"/>
</dbReference>
<name>A0A849A6V0_9ACTN</name>
<reference evidence="4 5" key="1">
    <citation type="submission" date="2020-05" db="EMBL/GenBank/DDBJ databases">
        <title>Nakamurella sp. DB0629 isolated from air conditioner.</title>
        <authorList>
            <person name="Kim D.H."/>
            <person name="Kim D.-U."/>
        </authorList>
    </citation>
    <scope>NUCLEOTIDE SEQUENCE [LARGE SCALE GENOMIC DNA]</scope>
    <source>
        <strain evidence="4 5">DB0629</strain>
    </source>
</reference>
<organism evidence="4 5">
    <name type="scientific">Nakamurella aerolata</name>
    <dbReference type="NCBI Taxonomy" id="1656892"/>
    <lineage>
        <taxon>Bacteria</taxon>
        <taxon>Bacillati</taxon>
        <taxon>Actinomycetota</taxon>
        <taxon>Actinomycetes</taxon>
        <taxon>Nakamurellales</taxon>
        <taxon>Nakamurellaceae</taxon>
        <taxon>Nakamurella</taxon>
    </lineage>
</organism>
<evidence type="ECO:0000313" key="4">
    <source>
        <dbReference type="EMBL" id="NNG34230.1"/>
    </source>
</evidence>
<dbReference type="InterPro" id="IPR016181">
    <property type="entry name" value="Acyl_CoA_acyltransferase"/>
</dbReference>
<accession>A0A849A6V0</accession>
<gene>
    <name evidence="4" type="ORF">HKD39_00545</name>
</gene>
<dbReference type="RefSeq" id="WP_171197903.1">
    <property type="nucleotide sequence ID" value="NZ_JABEND010000001.1"/>
</dbReference>
<keyword evidence="5" id="KW-1185">Reference proteome</keyword>
<keyword evidence="1 4" id="KW-0808">Transferase</keyword>
<dbReference type="GO" id="GO:0016747">
    <property type="term" value="F:acyltransferase activity, transferring groups other than amino-acyl groups"/>
    <property type="evidence" value="ECO:0007669"/>
    <property type="project" value="InterPro"/>
</dbReference>
<dbReference type="PANTHER" id="PTHR43877">
    <property type="entry name" value="AMINOALKYLPHOSPHONATE N-ACETYLTRANSFERASE-RELATED-RELATED"/>
    <property type="match status" value="1"/>
</dbReference>
<dbReference type="EMBL" id="JABEND010000001">
    <property type="protein sequence ID" value="NNG34230.1"/>
    <property type="molecule type" value="Genomic_DNA"/>
</dbReference>
<dbReference type="AlphaFoldDB" id="A0A849A6V0"/>
<proteinExistence type="predicted"/>
<dbReference type="Gene3D" id="3.40.630.30">
    <property type="match status" value="1"/>
</dbReference>
<evidence type="ECO:0000259" key="3">
    <source>
        <dbReference type="PROSITE" id="PS51186"/>
    </source>
</evidence>
<evidence type="ECO:0000256" key="2">
    <source>
        <dbReference type="ARBA" id="ARBA00023315"/>
    </source>
</evidence>
<dbReference type="CDD" id="cd04301">
    <property type="entry name" value="NAT_SF"/>
    <property type="match status" value="2"/>
</dbReference>
<sequence length="345" mass="37412">MDSVSTPATATAADLDRLTERPLTVDDAAQITELLSEVEAAEPVEEHIDEGQVRRELTGPAADLERGSVGLFDGDRLVGFIAVTGIGDGEKWKAYLHGGVRPGWTRLGLGTRLVNTARELAAAWKERDAPDREGELQMWADTKQTGAIALAESTGFDVWRHFYTMRRDLTENAAPIETTDVASGFTVRPYAEADGEPVRLARNNSFADHWGSVPTPPERWEAFMVGSPDFRPQHSLVAEFDQGDPAVAELGTRIAAFVMAEEFDAQTKAEGFRTGYIALVGTTRPARGKGLASALLGRQLLSMQRDGYARAELGVDSDSPTGAGRIYQRAGFIEARASRSYGQAL</sequence>
<dbReference type="Pfam" id="PF00583">
    <property type="entry name" value="Acetyltransf_1"/>
    <property type="match status" value="2"/>
</dbReference>
<dbReference type="InterPro" id="IPR050832">
    <property type="entry name" value="Bact_Acetyltransf"/>
</dbReference>
<dbReference type="PROSITE" id="PS51186">
    <property type="entry name" value="GNAT"/>
    <property type="match status" value="2"/>
</dbReference>